<proteinExistence type="predicted"/>
<dbReference type="KEGG" id="mten:GWK48_04435"/>
<accession>A0A6N0P0T6</accession>
<protein>
    <submittedName>
        <fullName evidence="1">Uncharacterized protein</fullName>
    </submittedName>
</protein>
<reference evidence="1 2" key="1">
    <citation type="submission" date="2020-02" db="EMBL/GenBank/DDBJ databases">
        <title>Comparative genome analysis reveals the metabolism and evolution of the thermophilic archaeal genus Metallosphaera.</title>
        <authorList>
            <person name="Jiang C."/>
        </authorList>
    </citation>
    <scope>NUCLEOTIDE SEQUENCE [LARGE SCALE GENOMIC DNA]</scope>
    <source>
        <strain evidence="1 2">Ric-A</strain>
    </source>
</reference>
<dbReference type="AlphaFoldDB" id="A0A6N0P0T6"/>
<dbReference type="Proteomes" id="UP000509301">
    <property type="component" value="Chromosome"/>
</dbReference>
<evidence type="ECO:0000313" key="1">
    <source>
        <dbReference type="EMBL" id="QKR01001.1"/>
    </source>
</evidence>
<name>A0A6N0P0T6_9CREN</name>
<evidence type="ECO:0000313" key="2">
    <source>
        <dbReference type="Proteomes" id="UP000509301"/>
    </source>
</evidence>
<dbReference type="EMBL" id="CP049074">
    <property type="protein sequence ID" value="QKR01001.1"/>
    <property type="molecule type" value="Genomic_DNA"/>
</dbReference>
<dbReference type="OrthoDB" id="42258at2157"/>
<organism evidence="1 2">
    <name type="scientific">Metallosphaera tengchongensis</name>
    <dbReference type="NCBI Taxonomy" id="1532350"/>
    <lineage>
        <taxon>Archaea</taxon>
        <taxon>Thermoproteota</taxon>
        <taxon>Thermoprotei</taxon>
        <taxon>Sulfolobales</taxon>
        <taxon>Sulfolobaceae</taxon>
        <taxon>Metallosphaera</taxon>
    </lineage>
</organism>
<keyword evidence="2" id="KW-1185">Reference proteome</keyword>
<gene>
    <name evidence="1" type="ORF">GWK48_04435</name>
</gene>
<sequence>MPPITLSPLEKLSYCDTRECIQKVVDEYLKLFASGRGNFSLFREEYMATDEKMVANSYLFTEALLHRISEAEIDPSIIIEDLKSRLGNNHPVVLFLKQFMNEWTF</sequence>